<feature type="binding site" evidence="10">
    <location>
        <begin position="141"/>
        <end position="144"/>
    </location>
    <ligand>
        <name>GTP</name>
        <dbReference type="ChEBI" id="CHEBI:37565"/>
        <label>1</label>
    </ligand>
</feature>
<keyword evidence="7" id="KW-0630">Potassium</keyword>
<dbReference type="HAMAP" id="MF_00195">
    <property type="entry name" value="GTPase_Der"/>
    <property type="match status" value="1"/>
</dbReference>
<keyword evidence="5 12" id="KW-0677">Repeat</keyword>
<keyword evidence="4" id="KW-0819">tRNA processing</keyword>
<dbReference type="GO" id="GO:0043022">
    <property type="term" value="F:ribosome binding"/>
    <property type="evidence" value="ECO:0007669"/>
    <property type="project" value="TreeGrafter"/>
</dbReference>
<dbReference type="Pfam" id="PF01926">
    <property type="entry name" value="MMR_HSR1"/>
    <property type="match status" value="2"/>
</dbReference>
<dbReference type="InterPro" id="IPR003593">
    <property type="entry name" value="AAA+_ATPase"/>
</dbReference>
<dbReference type="FunFam" id="3.30.300.20:FF:000004">
    <property type="entry name" value="GTPase Der"/>
    <property type="match status" value="1"/>
</dbReference>
<evidence type="ECO:0000256" key="3">
    <source>
        <dbReference type="ARBA" id="ARBA00022517"/>
    </source>
</evidence>
<dbReference type="NCBIfam" id="TIGR03594">
    <property type="entry name" value="GTPase_EngA"/>
    <property type="match status" value="1"/>
</dbReference>
<evidence type="ECO:0000256" key="4">
    <source>
        <dbReference type="ARBA" id="ARBA00022694"/>
    </source>
</evidence>
<dbReference type="InterPro" id="IPR031166">
    <property type="entry name" value="G_ENGA"/>
</dbReference>
<feature type="binding site" evidence="10">
    <location>
        <begin position="317"/>
        <end position="320"/>
    </location>
    <ligand>
        <name>GTP</name>
        <dbReference type="ChEBI" id="CHEBI:37565"/>
        <label>2</label>
    </ligand>
</feature>
<sequence>MTDTTDANTIDVSAIDDRPLAAAPPPVVAVVGRPNVGKSTLVNRLIGRRAAVVQDTPGVTRDRVSYDAVWNGRQFVVVDTGGWAPDAQGMAAQIAEQAELAIAAADAVVFVVDTHVGVLDDDDAVVRVLRRSKKPVLLVANKVDDQRAEAEAAAMWNLGLGEPHPVSALTGRGSGDLLDAILDILPEAPREAVEEGGPRRVAIVGKPNVGKSSLLNKLANQQRSVVDNASGTTVDPVDELVEINGVVYRLIDTAGIRRRVKEASGHEFYASLRTQGAIERAEVCIVVIDASEPLSEQDLRILTNVEESGRALLIAFNKWDLTDEERRRYLDREIERDLVQFGWAGSVNMSALTGRHLDRLGPAIEEALAGWETRVPTGKLNAFFGRLVASHPHPVRGGKQPRILFGTQAQAGPPTFILFTSGRMDASYVRFVERRLREEFGFHGSPIHLSIRPREKRKERS</sequence>
<feature type="binding site" evidence="10">
    <location>
        <begin position="32"/>
        <end position="39"/>
    </location>
    <ligand>
        <name>GTP</name>
        <dbReference type="ChEBI" id="CHEBI:37565"/>
        <label>1</label>
    </ligand>
</feature>
<evidence type="ECO:0000256" key="8">
    <source>
        <dbReference type="ARBA" id="ARBA00023134"/>
    </source>
</evidence>
<dbReference type="InterPro" id="IPR016484">
    <property type="entry name" value="GTPase_Der"/>
</dbReference>
<dbReference type="GO" id="GO:0042254">
    <property type="term" value="P:ribosome biogenesis"/>
    <property type="evidence" value="ECO:0007669"/>
    <property type="project" value="UniProtKB-KW"/>
</dbReference>
<dbReference type="NCBIfam" id="TIGR00231">
    <property type="entry name" value="small_GTP"/>
    <property type="match status" value="2"/>
</dbReference>
<comment type="similarity">
    <text evidence="1 10 11 12">Belongs to the TRAFAC class TrmE-Era-EngA-EngB-Septin-like GTPase superfamily. EngA (Der) GTPase family.</text>
</comment>
<dbReference type="GO" id="GO:0008033">
    <property type="term" value="P:tRNA processing"/>
    <property type="evidence" value="ECO:0007669"/>
    <property type="project" value="UniProtKB-KW"/>
</dbReference>
<dbReference type="FunFam" id="3.40.50.300:FF:000494">
    <property type="entry name" value="tRNA modification GTPase MnmE"/>
    <property type="match status" value="1"/>
</dbReference>
<evidence type="ECO:0000313" key="15">
    <source>
        <dbReference type="Proteomes" id="UP000613840"/>
    </source>
</evidence>
<evidence type="ECO:0000313" key="14">
    <source>
        <dbReference type="EMBL" id="GGL54510.1"/>
    </source>
</evidence>
<protein>
    <recommendedName>
        <fullName evidence="2 10">GTPase Der</fullName>
    </recommendedName>
    <alternativeName>
        <fullName evidence="9 10">GTP-binding protein EngA</fullName>
    </alternativeName>
</protein>
<comment type="function">
    <text evidence="10 12">GTPase that plays an essential role in the late steps of ribosome biogenesis.</text>
</comment>
<accession>A0A917S354</accession>
<evidence type="ECO:0000256" key="11">
    <source>
        <dbReference type="PROSITE-ProRule" id="PRU01049"/>
    </source>
</evidence>
<dbReference type="FunFam" id="3.40.50.300:FF:000057">
    <property type="entry name" value="GTPase Der"/>
    <property type="match status" value="1"/>
</dbReference>
<dbReference type="PANTHER" id="PTHR43834:SF6">
    <property type="entry name" value="GTPASE DER"/>
    <property type="match status" value="1"/>
</dbReference>
<evidence type="ECO:0000256" key="7">
    <source>
        <dbReference type="ARBA" id="ARBA00022958"/>
    </source>
</evidence>
<evidence type="ECO:0000256" key="9">
    <source>
        <dbReference type="ARBA" id="ARBA00032345"/>
    </source>
</evidence>
<dbReference type="EMBL" id="BMMZ01000002">
    <property type="protein sequence ID" value="GGL54510.1"/>
    <property type="molecule type" value="Genomic_DNA"/>
</dbReference>
<organism evidence="14 15">
    <name type="scientific">Microlunatus endophyticus</name>
    <dbReference type="NCBI Taxonomy" id="1716077"/>
    <lineage>
        <taxon>Bacteria</taxon>
        <taxon>Bacillati</taxon>
        <taxon>Actinomycetota</taxon>
        <taxon>Actinomycetes</taxon>
        <taxon>Propionibacteriales</taxon>
        <taxon>Propionibacteriaceae</taxon>
        <taxon>Microlunatus</taxon>
    </lineage>
</organism>
<dbReference type="PANTHER" id="PTHR43834">
    <property type="entry name" value="GTPASE DER"/>
    <property type="match status" value="1"/>
</dbReference>
<dbReference type="GO" id="GO:0005525">
    <property type="term" value="F:GTP binding"/>
    <property type="evidence" value="ECO:0007669"/>
    <property type="project" value="UniProtKB-UniRule"/>
</dbReference>
<feature type="domain" description="EngA-type G" evidence="13">
    <location>
        <begin position="26"/>
        <end position="189"/>
    </location>
</feature>
<reference evidence="14" key="2">
    <citation type="submission" date="2020-09" db="EMBL/GenBank/DDBJ databases">
        <authorList>
            <person name="Sun Q."/>
            <person name="Zhou Y."/>
        </authorList>
    </citation>
    <scope>NUCLEOTIDE SEQUENCE</scope>
    <source>
        <strain evidence="14">CGMCC 4.7306</strain>
    </source>
</reference>
<dbReference type="InterPro" id="IPR015946">
    <property type="entry name" value="KH_dom-like_a/b"/>
</dbReference>
<gene>
    <name evidence="10 14" type="primary">der</name>
    <name evidence="14" type="ORF">GCM10011575_11110</name>
</gene>
<dbReference type="Gene3D" id="3.40.50.300">
    <property type="entry name" value="P-loop containing nucleotide triphosphate hydrolases"/>
    <property type="match status" value="2"/>
</dbReference>
<dbReference type="Pfam" id="PF14714">
    <property type="entry name" value="KH_dom-like"/>
    <property type="match status" value="1"/>
</dbReference>
<feature type="domain" description="EngA-type G" evidence="13">
    <location>
        <begin position="199"/>
        <end position="372"/>
    </location>
</feature>
<dbReference type="CDD" id="cd01895">
    <property type="entry name" value="EngA2"/>
    <property type="match status" value="1"/>
</dbReference>
<dbReference type="PROSITE" id="PS51712">
    <property type="entry name" value="G_ENGA"/>
    <property type="match status" value="2"/>
</dbReference>
<reference evidence="14" key="1">
    <citation type="journal article" date="2014" name="Int. J. Syst. Evol. Microbiol.">
        <title>Complete genome sequence of Corynebacterium casei LMG S-19264T (=DSM 44701T), isolated from a smear-ripened cheese.</title>
        <authorList>
            <consortium name="US DOE Joint Genome Institute (JGI-PGF)"/>
            <person name="Walter F."/>
            <person name="Albersmeier A."/>
            <person name="Kalinowski J."/>
            <person name="Ruckert C."/>
        </authorList>
    </citation>
    <scope>NUCLEOTIDE SEQUENCE</scope>
    <source>
        <strain evidence="14">CGMCC 4.7306</strain>
    </source>
</reference>
<dbReference type="Gene3D" id="3.30.300.20">
    <property type="match status" value="1"/>
</dbReference>
<evidence type="ECO:0000256" key="12">
    <source>
        <dbReference type="RuleBase" id="RU004481"/>
    </source>
</evidence>
<keyword evidence="3 10" id="KW-0690">Ribosome biogenesis</keyword>
<proteinExistence type="inferred from homology"/>
<evidence type="ECO:0000256" key="5">
    <source>
        <dbReference type="ARBA" id="ARBA00022737"/>
    </source>
</evidence>
<keyword evidence="15" id="KW-1185">Reference proteome</keyword>
<evidence type="ECO:0000256" key="1">
    <source>
        <dbReference type="ARBA" id="ARBA00008279"/>
    </source>
</evidence>
<evidence type="ECO:0000256" key="6">
    <source>
        <dbReference type="ARBA" id="ARBA00022741"/>
    </source>
</evidence>
<comment type="subunit">
    <text evidence="10">Associates with the 50S ribosomal subunit.</text>
</comment>
<dbReference type="InterPro" id="IPR032859">
    <property type="entry name" value="KH_dom-like"/>
</dbReference>
<dbReference type="InterPro" id="IPR005225">
    <property type="entry name" value="Small_GTP-bd"/>
</dbReference>
<feature type="binding site" evidence="10">
    <location>
        <begin position="252"/>
        <end position="256"/>
    </location>
    <ligand>
        <name>GTP</name>
        <dbReference type="ChEBI" id="CHEBI:37565"/>
        <label>2</label>
    </ligand>
</feature>
<dbReference type="NCBIfam" id="NF002828">
    <property type="entry name" value="PRK03003.1"/>
    <property type="match status" value="1"/>
</dbReference>
<name>A0A917S354_9ACTN</name>
<evidence type="ECO:0000256" key="10">
    <source>
        <dbReference type="HAMAP-Rule" id="MF_00195"/>
    </source>
</evidence>
<dbReference type="RefSeq" id="WP_188894169.1">
    <property type="nucleotide sequence ID" value="NZ_BMMZ01000002.1"/>
</dbReference>
<dbReference type="CDD" id="cd01894">
    <property type="entry name" value="EngA1"/>
    <property type="match status" value="1"/>
</dbReference>
<evidence type="ECO:0000256" key="2">
    <source>
        <dbReference type="ARBA" id="ARBA00020953"/>
    </source>
</evidence>
<evidence type="ECO:0000259" key="13">
    <source>
        <dbReference type="PROSITE" id="PS51712"/>
    </source>
</evidence>
<dbReference type="InterPro" id="IPR006073">
    <property type="entry name" value="GTP-bd"/>
</dbReference>
<dbReference type="SUPFAM" id="SSF52540">
    <property type="entry name" value="P-loop containing nucleoside triphosphate hydrolases"/>
    <property type="match status" value="2"/>
</dbReference>
<dbReference type="AlphaFoldDB" id="A0A917S354"/>
<dbReference type="PRINTS" id="PR00326">
    <property type="entry name" value="GTP1OBG"/>
</dbReference>
<dbReference type="InterPro" id="IPR027417">
    <property type="entry name" value="P-loop_NTPase"/>
</dbReference>
<keyword evidence="6 10" id="KW-0547">Nucleotide-binding</keyword>
<dbReference type="SMART" id="SM00382">
    <property type="entry name" value="AAA"/>
    <property type="match status" value="2"/>
</dbReference>
<comment type="caution">
    <text evidence="14">The sequence shown here is derived from an EMBL/GenBank/DDBJ whole genome shotgun (WGS) entry which is preliminary data.</text>
</comment>
<dbReference type="Proteomes" id="UP000613840">
    <property type="component" value="Unassembled WGS sequence"/>
</dbReference>
<dbReference type="PIRSF" id="PIRSF006485">
    <property type="entry name" value="GTP-binding_EngA"/>
    <property type="match status" value="1"/>
</dbReference>
<feature type="binding site" evidence="10">
    <location>
        <begin position="205"/>
        <end position="212"/>
    </location>
    <ligand>
        <name>GTP</name>
        <dbReference type="ChEBI" id="CHEBI:37565"/>
        <label>2</label>
    </ligand>
</feature>
<keyword evidence="8 10" id="KW-0342">GTP-binding</keyword>
<feature type="binding site" evidence="10">
    <location>
        <begin position="79"/>
        <end position="83"/>
    </location>
    <ligand>
        <name>GTP</name>
        <dbReference type="ChEBI" id="CHEBI:37565"/>
        <label>1</label>
    </ligand>
</feature>